<dbReference type="HOGENOM" id="CLU_1824292_0_0_9"/>
<accession>F3V058</accession>
<feature type="transmembrane region" description="Helical" evidence="5">
    <location>
        <begin position="120"/>
        <end position="137"/>
    </location>
</feature>
<evidence type="ECO:0000256" key="1">
    <source>
        <dbReference type="ARBA" id="ARBA00022512"/>
    </source>
</evidence>
<dbReference type="Proteomes" id="UP000006459">
    <property type="component" value="Unassembled WGS sequence"/>
</dbReference>
<evidence type="ECO:0000256" key="3">
    <source>
        <dbReference type="ARBA" id="ARBA00022729"/>
    </source>
</evidence>
<comment type="caution">
    <text evidence="8">The sequence shown here is derived from an EMBL/GenBank/DDBJ whole genome shotgun (WGS) entry which is preliminary data.</text>
</comment>
<sequence>MEKKRKSTCLLLILSLVLLFTSFDSPRVLAADDLIFSCHIITKEESRDNQEVMLSSFCSANSKIDRELLDKQLSLLSSYKDSQVTKDKHNDQVMNTPKVEALSILANQSQLPSTSSVENIFYFLFGASLIGVLILFFKKKP</sequence>
<evidence type="ECO:0000313" key="9">
    <source>
        <dbReference type="Proteomes" id="UP000006459"/>
    </source>
</evidence>
<organism evidence="8 9">
    <name type="scientific">Streptococcus sanguinis SK49</name>
    <dbReference type="NCBI Taxonomy" id="888808"/>
    <lineage>
        <taxon>Bacteria</taxon>
        <taxon>Bacillati</taxon>
        <taxon>Bacillota</taxon>
        <taxon>Bacilli</taxon>
        <taxon>Lactobacillales</taxon>
        <taxon>Streptococcaceae</taxon>
        <taxon>Streptococcus</taxon>
    </lineage>
</organism>
<keyword evidence="4" id="KW-0572">Peptidoglycan-anchor</keyword>
<evidence type="ECO:0000256" key="2">
    <source>
        <dbReference type="ARBA" id="ARBA00022525"/>
    </source>
</evidence>
<dbReference type="Pfam" id="PF00746">
    <property type="entry name" value="Gram_pos_anchor"/>
    <property type="match status" value="1"/>
</dbReference>
<feature type="domain" description="Gram-positive cocci surface proteins LPxTG" evidence="7">
    <location>
        <begin position="108"/>
        <end position="140"/>
    </location>
</feature>
<keyword evidence="2" id="KW-0964">Secreted</keyword>
<evidence type="ECO:0000256" key="6">
    <source>
        <dbReference type="SAM" id="SignalP"/>
    </source>
</evidence>
<evidence type="ECO:0000313" key="8">
    <source>
        <dbReference type="EMBL" id="EGJ36261.1"/>
    </source>
</evidence>
<keyword evidence="1" id="KW-0134">Cell wall</keyword>
<evidence type="ECO:0000256" key="4">
    <source>
        <dbReference type="ARBA" id="ARBA00023088"/>
    </source>
</evidence>
<evidence type="ECO:0000259" key="7">
    <source>
        <dbReference type="Pfam" id="PF00746"/>
    </source>
</evidence>
<protein>
    <recommendedName>
        <fullName evidence="7">Gram-positive cocci surface proteins LPxTG domain-containing protein</fullName>
    </recommendedName>
</protein>
<proteinExistence type="predicted"/>
<gene>
    <name evidence="8" type="ORF">HMPREF9380_2148</name>
</gene>
<keyword evidence="5" id="KW-0812">Transmembrane</keyword>
<dbReference type="NCBIfam" id="TIGR01167">
    <property type="entry name" value="LPXTG_anchor"/>
    <property type="match status" value="1"/>
</dbReference>
<dbReference type="RefSeq" id="WP_004193768.1">
    <property type="nucleotide sequence ID" value="NZ_GL890986.1"/>
</dbReference>
<keyword evidence="5" id="KW-1133">Transmembrane helix</keyword>
<reference evidence="8 9" key="1">
    <citation type="submission" date="2011-03" db="EMBL/GenBank/DDBJ databases">
        <authorList>
            <person name="Muzny D."/>
            <person name="Qin X."/>
            <person name="Deng J."/>
            <person name="Jiang H."/>
            <person name="Liu Y."/>
            <person name="Qu J."/>
            <person name="Song X.-Z."/>
            <person name="Zhang L."/>
            <person name="Thornton R."/>
            <person name="Coyle M."/>
            <person name="Francisco L."/>
            <person name="Jackson L."/>
            <person name="Javaid M."/>
            <person name="Korchina V."/>
            <person name="Kovar C."/>
            <person name="Mata R."/>
            <person name="Mathew T."/>
            <person name="Ngo R."/>
            <person name="Nguyen L."/>
            <person name="Nguyen N."/>
            <person name="Okwuonu G."/>
            <person name="Ongeri F."/>
            <person name="Pham C."/>
            <person name="Simmons D."/>
            <person name="Wilczek-Boney K."/>
            <person name="Hale W."/>
            <person name="Jakkamsetti A."/>
            <person name="Pham P."/>
            <person name="Ruth R."/>
            <person name="San Lucas F."/>
            <person name="Warren J."/>
            <person name="Zhang J."/>
            <person name="Zhao Z."/>
            <person name="Zhou C."/>
            <person name="Zhu D."/>
            <person name="Lee S."/>
            <person name="Bess C."/>
            <person name="Blankenburg K."/>
            <person name="Forbes L."/>
            <person name="Fu Q."/>
            <person name="Gubbala S."/>
            <person name="Hirani K."/>
            <person name="Jayaseelan J.C."/>
            <person name="Lara F."/>
            <person name="Munidasa M."/>
            <person name="Palculict T."/>
            <person name="Patil S."/>
            <person name="Pu L.-L."/>
            <person name="Saada N."/>
            <person name="Tang L."/>
            <person name="Weissenberger G."/>
            <person name="Zhu Y."/>
            <person name="Hemphill L."/>
            <person name="Shang Y."/>
            <person name="Youmans B."/>
            <person name="Ayvaz T."/>
            <person name="Ross M."/>
            <person name="Santibanez J."/>
            <person name="Aqrawi P."/>
            <person name="Gross S."/>
            <person name="Joshi V."/>
            <person name="Fowler G."/>
            <person name="Nazareth L."/>
            <person name="Reid J."/>
            <person name="Worley K."/>
            <person name="Petrosino J."/>
            <person name="Highlander S."/>
            <person name="Gibbs R."/>
        </authorList>
    </citation>
    <scope>NUCLEOTIDE SEQUENCE [LARGE SCALE GENOMIC DNA]</scope>
    <source>
        <strain evidence="8 9">SK49</strain>
    </source>
</reference>
<dbReference type="AlphaFoldDB" id="F3V058"/>
<dbReference type="EMBL" id="AFFO01000016">
    <property type="protein sequence ID" value="EGJ36261.1"/>
    <property type="molecule type" value="Genomic_DNA"/>
</dbReference>
<feature type="chain" id="PRO_5003302195" description="Gram-positive cocci surface proteins LPxTG domain-containing protein" evidence="6">
    <location>
        <begin position="31"/>
        <end position="141"/>
    </location>
</feature>
<dbReference type="PATRIC" id="fig|888808.3.peg.2106"/>
<keyword evidence="5" id="KW-0472">Membrane</keyword>
<keyword evidence="3 6" id="KW-0732">Signal</keyword>
<dbReference type="InterPro" id="IPR019931">
    <property type="entry name" value="LPXTG_anchor"/>
</dbReference>
<name>F3V058_STRSA</name>
<evidence type="ECO:0000256" key="5">
    <source>
        <dbReference type="SAM" id="Phobius"/>
    </source>
</evidence>
<feature type="signal peptide" evidence="6">
    <location>
        <begin position="1"/>
        <end position="30"/>
    </location>
</feature>